<accession>A0A9X0L5B0</accession>
<comment type="caution">
    <text evidence="2">The sequence shown here is derived from an EMBL/GenBank/DDBJ whole genome shotgun (WGS) entry which is preliminary data.</text>
</comment>
<protein>
    <recommendedName>
        <fullName evidence="1">PKD domain-containing protein</fullName>
    </recommendedName>
</protein>
<dbReference type="Pfam" id="PF18911">
    <property type="entry name" value="PKD_4"/>
    <property type="match status" value="2"/>
</dbReference>
<sequence>MGIFSVTLGSISNVTAGVQDGYRNYACTIGTNLTVGQDYPISVRTNPAANENVRVWLDLNNDGQFTDAPTSTGGELLFSASGKDVQNGTIRIPAGATLNTPLRLRVAADYVNATPPTPCSTPQYSQTEDYRVTLQANSQPPVAAFVADRTTTCSGCVQFTDQSTNAPTGWQWNFGDGTTSSQQNPNKCYTQPGTYTVTLTVTNSAGTNTVTRTNYIIYDNQIPVAATCAPKTLNFCCGYGITQVQLGTLNNTFSNSSTGYQDFTCSGKVTLTEGNRYPITIQTGTNNQDTRVWLDANNDGQFAASELLLTTLNQPSPVRGTIVVPGSAFKNVPLRLRIMSDFVGSNFGPCSDLQHGQTLDYSVIVQTNSQPPAAEFSSNYATTCSTTVRFTDESQNVPTSWLWNFGDGNTSTQQNPTHTYTKSGVFDVSLTATNAFGAQTTTKRRYIVLTVPCVQYCASSGNNQGVWITNVSLGGGHLTTPYSNSSGANSGGYGDYTREVLEMRSGISYTLSVAAATNFGRTVTTWIDYNRDGFFDQSEIVLNATTNSTTTSTFTVPSIASFQGLTRMRVVMRLNTNFAFACQTNQMNSETEDYSVNISSPLPTRESKAMAGLAVFPNPTHDGLLKLQLPAVPVGTYTATIETLLGSQVRQQAVQLGANTQASLDLTTLAQGVYLLRLTAPNGDQITRRVVRN</sequence>
<dbReference type="PROSITE" id="PS50093">
    <property type="entry name" value="PKD"/>
    <property type="match status" value="2"/>
</dbReference>
<proteinExistence type="predicted"/>
<organism evidence="2 3">
    <name type="scientific">Solirubrum puertoriconensis</name>
    <dbReference type="NCBI Taxonomy" id="1751427"/>
    <lineage>
        <taxon>Bacteria</taxon>
        <taxon>Pseudomonadati</taxon>
        <taxon>Bacteroidota</taxon>
        <taxon>Cytophagia</taxon>
        <taxon>Cytophagales</taxon>
    </lineage>
</organism>
<dbReference type="SUPFAM" id="SSF49299">
    <property type="entry name" value="PKD domain"/>
    <property type="match status" value="2"/>
</dbReference>
<dbReference type="Pfam" id="PF18962">
    <property type="entry name" value="Por_Secre_tail"/>
    <property type="match status" value="1"/>
</dbReference>
<reference evidence="2 3" key="1">
    <citation type="submission" date="2015-11" db="EMBL/GenBank/DDBJ databases">
        <title>Solirubrum puertoriconensis gen. nov. an environmental bacteria isolated in Puerto Rico.</title>
        <authorList>
            <person name="Cuebas-Irizarry M.F."/>
            <person name="Montalvo-Rodriguez R."/>
        </authorList>
    </citation>
    <scope>NUCLEOTIDE SEQUENCE [LARGE SCALE GENOMIC DNA]</scope>
    <source>
        <strain evidence="2 3">MC1A</strain>
    </source>
</reference>
<dbReference type="Gene3D" id="2.60.40.10">
    <property type="entry name" value="Immunoglobulins"/>
    <property type="match status" value="2"/>
</dbReference>
<dbReference type="PANTHER" id="PTHR36842">
    <property type="entry name" value="PROTEIN TOLB HOMOLOG"/>
    <property type="match status" value="1"/>
</dbReference>
<dbReference type="EMBL" id="LNAL01000006">
    <property type="protein sequence ID" value="KUG08476.1"/>
    <property type="molecule type" value="Genomic_DNA"/>
</dbReference>
<name>A0A9X0L5B0_SOLP1</name>
<dbReference type="InterPro" id="IPR022409">
    <property type="entry name" value="PKD/Chitinase_dom"/>
</dbReference>
<dbReference type="InterPro" id="IPR035986">
    <property type="entry name" value="PKD_dom_sf"/>
</dbReference>
<dbReference type="FunFam" id="2.60.40.10:FF:000270">
    <property type="entry name" value="Cell surface protein"/>
    <property type="match status" value="2"/>
</dbReference>
<dbReference type="InterPro" id="IPR013783">
    <property type="entry name" value="Ig-like_fold"/>
</dbReference>
<keyword evidence="3" id="KW-1185">Reference proteome</keyword>
<dbReference type="NCBIfam" id="TIGR04183">
    <property type="entry name" value="Por_Secre_tail"/>
    <property type="match status" value="1"/>
</dbReference>
<feature type="domain" description="PKD" evidence="1">
    <location>
        <begin position="140"/>
        <end position="216"/>
    </location>
</feature>
<dbReference type="SMART" id="SM00089">
    <property type="entry name" value="PKD"/>
    <property type="match status" value="2"/>
</dbReference>
<dbReference type="PANTHER" id="PTHR36842:SF1">
    <property type="entry name" value="PROTEIN TOLB"/>
    <property type="match status" value="1"/>
</dbReference>
<evidence type="ECO:0000313" key="2">
    <source>
        <dbReference type="EMBL" id="KUG08476.1"/>
    </source>
</evidence>
<dbReference type="InterPro" id="IPR000601">
    <property type="entry name" value="PKD_dom"/>
</dbReference>
<dbReference type="InterPro" id="IPR045474">
    <property type="entry name" value="GEVED"/>
</dbReference>
<dbReference type="AlphaFoldDB" id="A0A9X0L5B0"/>
<dbReference type="Proteomes" id="UP000054223">
    <property type="component" value="Unassembled WGS sequence"/>
</dbReference>
<evidence type="ECO:0000259" key="1">
    <source>
        <dbReference type="PROSITE" id="PS50093"/>
    </source>
</evidence>
<feature type="domain" description="PKD" evidence="1">
    <location>
        <begin position="371"/>
        <end position="447"/>
    </location>
</feature>
<dbReference type="Pfam" id="PF20009">
    <property type="entry name" value="GEVED"/>
    <property type="match status" value="3"/>
</dbReference>
<dbReference type="CDD" id="cd00146">
    <property type="entry name" value="PKD"/>
    <property type="match status" value="2"/>
</dbReference>
<gene>
    <name evidence="2" type="ORF">ASU33_09945</name>
</gene>
<evidence type="ECO:0000313" key="3">
    <source>
        <dbReference type="Proteomes" id="UP000054223"/>
    </source>
</evidence>
<dbReference type="InterPro" id="IPR026444">
    <property type="entry name" value="Secre_tail"/>
</dbReference>